<dbReference type="STRING" id="1121393.SAMN02745216_01582"/>
<evidence type="ECO:0000313" key="5">
    <source>
        <dbReference type="Proteomes" id="UP000183994"/>
    </source>
</evidence>
<evidence type="ECO:0000313" key="4">
    <source>
        <dbReference type="EMBL" id="SHJ40068.1"/>
    </source>
</evidence>
<proteinExistence type="predicted"/>
<dbReference type="GO" id="GO:0000160">
    <property type="term" value="P:phosphorelay signal transduction system"/>
    <property type="evidence" value="ECO:0007669"/>
    <property type="project" value="InterPro"/>
</dbReference>
<dbReference type="Pfam" id="PF00072">
    <property type="entry name" value="Response_reg"/>
    <property type="match status" value="1"/>
</dbReference>
<dbReference type="CDD" id="cd17569">
    <property type="entry name" value="REC_HupR-like"/>
    <property type="match status" value="1"/>
</dbReference>
<feature type="domain" description="Response regulatory" evidence="3">
    <location>
        <begin position="7"/>
        <end position="122"/>
    </location>
</feature>
<accession>A0A1M6J051</accession>
<evidence type="ECO:0000259" key="3">
    <source>
        <dbReference type="PROSITE" id="PS50110"/>
    </source>
</evidence>
<name>A0A1M6J051_9BACT</name>
<dbReference type="Proteomes" id="UP000183994">
    <property type="component" value="Unassembled WGS sequence"/>
</dbReference>
<organism evidence="4 5">
    <name type="scientific">Desulfatibacillum alkenivorans DSM 16219</name>
    <dbReference type="NCBI Taxonomy" id="1121393"/>
    <lineage>
        <taxon>Bacteria</taxon>
        <taxon>Pseudomonadati</taxon>
        <taxon>Thermodesulfobacteriota</taxon>
        <taxon>Desulfobacteria</taxon>
        <taxon>Desulfobacterales</taxon>
        <taxon>Desulfatibacillaceae</taxon>
        <taxon>Desulfatibacillum</taxon>
    </lineage>
</organism>
<sequence>MEEIQHTVLCVDDEVNILNSLKRLLRREPYQVLTATSGDEALSILANNEVQLIVCDQRMPGMSGTELMSRVRDLYPETIRIVLSGYSEIKTITEAINKGHIYKFFFKPWDDENLKLEIRAALQHWELIRANKVLHEQVIRHNQELSQINERLEQLVWERTQELEFRNQALEVSHAILADIPLPIIGMDPDGSVVLINRKAEDLREDGIELHVDNPMRGVLPSQAAMLLDQALSENSAQSMQGVKIGAKTYDMKIVPLSGQFSNRGFIITLLE</sequence>
<gene>
    <name evidence="4" type="ORF">SAMN02745216_01582</name>
</gene>
<dbReference type="PANTHER" id="PTHR44591">
    <property type="entry name" value="STRESS RESPONSE REGULATOR PROTEIN 1"/>
    <property type="match status" value="1"/>
</dbReference>
<dbReference type="SMART" id="SM00448">
    <property type="entry name" value="REC"/>
    <property type="match status" value="1"/>
</dbReference>
<dbReference type="SUPFAM" id="SSF52172">
    <property type="entry name" value="CheY-like"/>
    <property type="match status" value="1"/>
</dbReference>
<dbReference type="InterPro" id="IPR011006">
    <property type="entry name" value="CheY-like_superfamily"/>
</dbReference>
<evidence type="ECO:0000256" key="1">
    <source>
        <dbReference type="ARBA" id="ARBA00022553"/>
    </source>
</evidence>
<keyword evidence="5" id="KW-1185">Reference proteome</keyword>
<dbReference type="InterPro" id="IPR050595">
    <property type="entry name" value="Bact_response_regulator"/>
</dbReference>
<reference evidence="5" key="1">
    <citation type="submission" date="2016-11" db="EMBL/GenBank/DDBJ databases">
        <authorList>
            <person name="Varghese N."/>
            <person name="Submissions S."/>
        </authorList>
    </citation>
    <scope>NUCLEOTIDE SEQUENCE [LARGE SCALE GENOMIC DNA]</scope>
    <source>
        <strain evidence="5">DSM 16219</strain>
    </source>
</reference>
<feature type="modified residue" description="4-aspartylphosphate" evidence="2">
    <location>
        <position position="56"/>
    </location>
</feature>
<evidence type="ECO:0000256" key="2">
    <source>
        <dbReference type="PROSITE-ProRule" id="PRU00169"/>
    </source>
</evidence>
<dbReference type="OrthoDB" id="9802066at2"/>
<dbReference type="RefSeq" id="WP_073474715.1">
    <property type="nucleotide sequence ID" value="NZ_FQZU01000007.1"/>
</dbReference>
<keyword evidence="1 2" id="KW-0597">Phosphoprotein</keyword>
<dbReference type="PANTHER" id="PTHR44591:SF19">
    <property type="entry name" value="TWO-COMPONENT RESPONSE REGULATOR-RELATED"/>
    <property type="match status" value="1"/>
</dbReference>
<dbReference type="Gene3D" id="3.30.450.20">
    <property type="entry name" value="PAS domain"/>
    <property type="match status" value="1"/>
</dbReference>
<dbReference type="AlphaFoldDB" id="A0A1M6J051"/>
<protein>
    <submittedName>
        <fullName evidence="4">Response regulator receiver domain-containing protein</fullName>
    </submittedName>
</protein>
<dbReference type="PROSITE" id="PS50110">
    <property type="entry name" value="RESPONSE_REGULATORY"/>
    <property type="match status" value="1"/>
</dbReference>
<dbReference type="EMBL" id="FQZU01000007">
    <property type="protein sequence ID" value="SHJ40068.1"/>
    <property type="molecule type" value="Genomic_DNA"/>
</dbReference>
<dbReference type="Gene3D" id="3.40.50.2300">
    <property type="match status" value="1"/>
</dbReference>
<dbReference type="InterPro" id="IPR001789">
    <property type="entry name" value="Sig_transdc_resp-reg_receiver"/>
</dbReference>